<dbReference type="RefSeq" id="WP_135437075.1">
    <property type="nucleotide sequence ID" value="NZ_SRLA01000009.1"/>
</dbReference>
<evidence type="ECO:0000313" key="2">
    <source>
        <dbReference type="Proteomes" id="UP000298337"/>
    </source>
</evidence>
<accession>A0A4Z0NY73</accession>
<comment type="caution">
    <text evidence="1">The sequence shown here is derived from an EMBL/GenBank/DDBJ whole genome shotgun (WGS) entry which is preliminary data.</text>
</comment>
<sequence length="65" mass="7260">MSCSALPSPALTTAAMLRLLRLEVLQLPATSPYREARLRRLTDQFTYIVQTWAGLPWPTTSRQGG</sequence>
<name>A0A4Z0NY73_9BACT</name>
<dbReference type="AlphaFoldDB" id="A0A4Z0NY73"/>
<keyword evidence="2" id="KW-1185">Reference proteome</keyword>
<dbReference type="OrthoDB" id="9918253at2"/>
<gene>
    <name evidence="1" type="ORF">EU556_25680</name>
</gene>
<proteinExistence type="predicted"/>
<evidence type="ECO:0000313" key="1">
    <source>
        <dbReference type="EMBL" id="TGE03310.1"/>
    </source>
</evidence>
<protein>
    <submittedName>
        <fullName evidence="1">Uncharacterized protein</fullName>
    </submittedName>
</protein>
<reference evidence="1 2" key="1">
    <citation type="submission" date="2019-04" db="EMBL/GenBank/DDBJ databases">
        <authorList>
            <person name="Feng G."/>
            <person name="Zhang J."/>
            <person name="Zhu H."/>
        </authorList>
    </citation>
    <scope>NUCLEOTIDE SEQUENCE [LARGE SCALE GENOMIC DNA]</scope>
    <source>
        <strain evidence="1 2">92R-1</strain>
    </source>
</reference>
<dbReference type="Proteomes" id="UP000298337">
    <property type="component" value="Unassembled WGS sequence"/>
</dbReference>
<dbReference type="EMBL" id="SRLA01000009">
    <property type="protein sequence ID" value="TGE03310.1"/>
    <property type="molecule type" value="Genomic_DNA"/>
</dbReference>
<organism evidence="1 2">
    <name type="scientific">Hymenobacter fodinae</name>
    <dbReference type="NCBI Taxonomy" id="2510796"/>
    <lineage>
        <taxon>Bacteria</taxon>
        <taxon>Pseudomonadati</taxon>
        <taxon>Bacteroidota</taxon>
        <taxon>Cytophagia</taxon>
        <taxon>Cytophagales</taxon>
        <taxon>Hymenobacteraceae</taxon>
        <taxon>Hymenobacter</taxon>
    </lineage>
</organism>